<name>A0A2J6T4M3_9HELO</name>
<evidence type="ECO:0000313" key="2">
    <source>
        <dbReference type="Proteomes" id="UP000235371"/>
    </source>
</evidence>
<dbReference type="OrthoDB" id="5979581at2759"/>
<dbReference type="EMBL" id="KZ613838">
    <property type="protein sequence ID" value="PMD57969.1"/>
    <property type="molecule type" value="Genomic_DNA"/>
</dbReference>
<sequence length="172" mass="19303">MVDLYQDAVTAGLKVGQCIKGKVGSYILSKQLHKDIWTATCEALLINRSPLSLTLNRYPSLGKVIIKNAPKYLLEIERNVLMNFNGRPRIRRLLDETQNPPSLVLKRLDDNPLNVGPHRFREAGLGDCGDACFVNSKDHLKPGKNGYMIGAHTFRNTWSFGTTLISLIWRLG</sequence>
<dbReference type="AlphaFoldDB" id="A0A2J6T4M3"/>
<protein>
    <submittedName>
        <fullName evidence="1">Uncharacterized protein</fullName>
    </submittedName>
</protein>
<dbReference type="InParanoid" id="A0A2J6T4M3"/>
<accession>A0A2J6T4M3</accession>
<dbReference type="GeneID" id="36593017"/>
<dbReference type="RefSeq" id="XP_024734873.1">
    <property type="nucleotide sequence ID" value="XM_024884940.1"/>
</dbReference>
<evidence type="ECO:0000313" key="1">
    <source>
        <dbReference type="EMBL" id="PMD57969.1"/>
    </source>
</evidence>
<dbReference type="Proteomes" id="UP000235371">
    <property type="component" value="Unassembled WGS sequence"/>
</dbReference>
<reference evidence="1 2" key="1">
    <citation type="submission" date="2016-04" db="EMBL/GenBank/DDBJ databases">
        <title>A degradative enzymes factory behind the ericoid mycorrhizal symbiosis.</title>
        <authorList>
            <consortium name="DOE Joint Genome Institute"/>
            <person name="Martino E."/>
            <person name="Morin E."/>
            <person name="Grelet G."/>
            <person name="Kuo A."/>
            <person name="Kohler A."/>
            <person name="Daghino S."/>
            <person name="Barry K."/>
            <person name="Choi C."/>
            <person name="Cichocki N."/>
            <person name="Clum A."/>
            <person name="Copeland A."/>
            <person name="Hainaut M."/>
            <person name="Haridas S."/>
            <person name="Labutti K."/>
            <person name="Lindquist E."/>
            <person name="Lipzen A."/>
            <person name="Khouja H.-R."/>
            <person name="Murat C."/>
            <person name="Ohm R."/>
            <person name="Olson A."/>
            <person name="Spatafora J."/>
            <person name="Veneault-Fourrey C."/>
            <person name="Henrissat B."/>
            <person name="Grigoriev I."/>
            <person name="Martin F."/>
            <person name="Perotto S."/>
        </authorList>
    </citation>
    <scope>NUCLEOTIDE SEQUENCE [LARGE SCALE GENOMIC DNA]</scope>
    <source>
        <strain evidence="1 2">E</strain>
    </source>
</reference>
<gene>
    <name evidence="1" type="ORF">K444DRAFT_644242</name>
</gene>
<dbReference type="STRING" id="1095630.A0A2J6T4M3"/>
<organism evidence="1 2">
    <name type="scientific">Hyaloscypha bicolor E</name>
    <dbReference type="NCBI Taxonomy" id="1095630"/>
    <lineage>
        <taxon>Eukaryota</taxon>
        <taxon>Fungi</taxon>
        <taxon>Dikarya</taxon>
        <taxon>Ascomycota</taxon>
        <taxon>Pezizomycotina</taxon>
        <taxon>Leotiomycetes</taxon>
        <taxon>Helotiales</taxon>
        <taxon>Hyaloscyphaceae</taxon>
        <taxon>Hyaloscypha</taxon>
        <taxon>Hyaloscypha bicolor</taxon>
    </lineage>
</organism>
<keyword evidence="2" id="KW-1185">Reference proteome</keyword>
<proteinExistence type="predicted"/>